<comment type="caution">
    <text evidence="2">The sequence shown here is derived from an EMBL/GenBank/DDBJ whole genome shotgun (WGS) entry which is preliminary data.</text>
</comment>
<gene>
    <name evidence="2" type="ORF">HF086_005388</name>
</gene>
<organism evidence="2 3">
    <name type="scientific">Spodoptera exigua</name>
    <name type="common">Beet armyworm</name>
    <name type="synonym">Noctua fulgens</name>
    <dbReference type="NCBI Taxonomy" id="7107"/>
    <lineage>
        <taxon>Eukaryota</taxon>
        <taxon>Metazoa</taxon>
        <taxon>Ecdysozoa</taxon>
        <taxon>Arthropoda</taxon>
        <taxon>Hexapoda</taxon>
        <taxon>Insecta</taxon>
        <taxon>Pterygota</taxon>
        <taxon>Neoptera</taxon>
        <taxon>Endopterygota</taxon>
        <taxon>Lepidoptera</taxon>
        <taxon>Glossata</taxon>
        <taxon>Ditrysia</taxon>
        <taxon>Noctuoidea</taxon>
        <taxon>Noctuidae</taxon>
        <taxon>Amphipyrinae</taxon>
        <taxon>Spodoptera</taxon>
    </lineage>
</organism>
<proteinExistence type="predicted"/>
<reference evidence="2" key="1">
    <citation type="journal article" date="2021" name="G3 (Bethesda)">
        <title>Genome and transcriptome analysis of the beet armyworm Spodoptera exigua reveals targets for pest control. .</title>
        <authorList>
            <person name="Simon S."/>
            <person name="Breeschoten T."/>
            <person name="Jansen H.J."/>
            <person name="Dirks R.P."/>
            <person name="Schranz M.E."/>
            <person name="Ros V.I.D."/>
        </authorList>
    </citation>
    <scope>NUCLEOTIDE SEQUENCE</scope>
    <source>
        <strain evidence="2">TB_SE_WUR_2020</strain>
    </source>
</reference>
<feature type="compositionally biased region" description="Basic and acidic residues" evidence="1">
    <location>
        <begin position="46"/>
        <end position="57"/>
    </location>
</feature>
<feature type="compositionally biased region" description="Acidic residues" evidence="1">
    <location>
        <begin position="58"/>
        <end position="75"/>
    </location>
</feature>
<feature type="region of interest" description="Disordered" evidence="1">
    <location>
        <begin position="38"/>
        <end position="141"/>
    </location>
</feature>
<evidence type="ECO:0000313" key="2">
    <source>
        <dbReference type="EMBL" id="KAH9628763.1"/>
    </source>
</evidence>
<dbReference type="AlphaFoldDB" id="A0A922M2J3"/>
<feature type="compositionally biased region" description="Basic and acidic residues" evidence="1">
    <location>
        <begin position="102"/>
        <end position="141"/>
    </location>
</feature>
<dbReference type="Proteomes" id="UP000814243">
    <property type="component" value="Unassembled WGS sequence"/>
</dbReference>
<evidence type="ECO:0000313" key="3">
    <source>
        <dbReference type="Proteomes" id="UP000814243"/>
    </source>
</evidence>
<evidence type="ECO:0000256" key="1">
    <source>
        <dbReference type="SAM" id="MobiDB-lite"/>
    </source>
</evidence>
<accession>A0A922M2J3</accession>
<dbReference type="EMBL" id="JACEFF010000895">
    <property type="protein sequence ID" value="KAH9628763.1"/>
    <property type="molecule type" value="Genomic_DNA"/>
</dbReference>
<protein>
    <submittedName>
        <fullName evidence="2">Uncharacterized protein</fullName>
    </submittedName>
</protein>
<sequence length="186" mass="21415">MQAYLFEQGSTASITTQITSDEYLAELDYIEVVEQMKEGYEEDIPEADKKLDKKELGKDDEESDEEEPTTSEEEENASKSDKEDDDFRPGYIGKRLRKREKTKKDKDKPNIEDNKEKDSKEKDTKDVKEKDKDKESSKEPKDAFLLSKCLRSKCICGYTRPSLSLGRVLCIIPYKSGHGINLELQL</sequence>
<feature type="compositionally biased region" description="Basic and acidic residues" evidence="1">
    <location>
        <begin position="76"/>
        <end position="88"/>
    </location>
</feature>
<name>A0A922M2J3_SPOEX</name>